<evidence type="ECO:0000256" key="1">
    <source>
        <dbReference type="SAM" id="Phobius"/>
    </source>
</evidence>
<feature type="transmembrane region" description="Helical" evidence="1">
    <location>
        <begin position="28"/>
        <end position="51"/>
    </location>
</feature>
<protein>
    <submittedName>
        <fullName evidence="2">Uncharacterized protein</fullName>
    </submittedName>
</protein>
<accession>A0A8S5MRW5</accession>
<reference evidence="2" key="1">
    <citation type="journal article" date="2021" name="Proc. Natl. Acad. Sci. U.S.A.">
        <title>A Catalog of Tens of Thousands of Viruses from Human Metagenomes Reveals Hidden Associations with Chronic Diseases.</title>
        <authorList>
            <person name="Tisza M.J."/>
            <person name="Buck C.B."/>
        </authorList>
    </citation>
    <scope>NUCLEOTIDE SEQUENCE</scope>
    <source>
        <strain evidence="2">CtIss5</strain>
    </source>
</reference>
<dbReference type="EMBL" id="BK014972">
    <property type="protein sequence ID" value="DAD85065.1"/>
    <property type="molecule type" value="Genomic_DNA"/>
</dbReference>
<organism evidence="2">
    <name type="scientific">Siphoviridae sp. ctIss5</name>
    <dbReference type="NCBI Taxonomy" id="2826239"/>
    <lineage>
        <taxon>Viruses</taxon>
        <taxon>Duplodnaviria</taxon>
        <taxon>Heunggongvirae</taxon>
        <taxon>Uroviricota</taxon>
        <taxon>Caudoviricetes</taxon>
    </lineage>
</organism>
<keyword evidence="1" id="KW-0812">Transmembrane</keyword>
<evidence type="ECO:0000313" key="2">
    <source>
        <dbReference type="EMBL" id="DAD85065.1"/>
    </source>
</evidence>
<keyword evidence="1" id="KW-1133">Transmembrane helix</keyword>
<name>A0A8S5MRW5_9CAUD</name>
<sequence>MGGGYPPYPLLGLTSHISVIFSNSKHSLLFLMFLKNNIIFLFLASSSSVLCPIS</sequence>
<keyword evidence="1" id="KW-0472">Membrane</keyword>
<proteinExistence type="predicted"/>